<evidence type="ECO:0000313" key="1">
    <source>
        <dbReference type="EMBL" id="KAJ7998262.1"/>
    </source>
</evidence>
<feature type="non-terminal residue" evidence="1">
    <location>
        <position position="243"/>
    </location>
</feature>
<comment type="caution">
    <text evidence="1">The sequence shown here is derived from an EMBL/GenBank/DDBJ whole genome shotgun (WGS) entry which is preliminary data.</text>
</comment>
<organism evidence="1 2">
    <name type="scientific">Dallia pectoralis</name>
    <name type="common">Alaska blackfish</name>
    <dbReference type="NCBI Taxonomy" id="75939"/>
    <lineage>
        <taxon>Eukaryota</taxon>
        <taxon>Metazoa</taxon>
        <taxon>Chordata</taxon>
        <taxon>Craniata</taxon>
        <taxon>Vertebrata</taxon>
        <taxon>Euteleostomi</taxon>
        <taxon>Actinopterygii</taxon>
        <taxon>Neopterygii</taxon>
        <taxon>Teleostei</taxon>
        <taxon>Protacanthopterygii</taxon>
        <taxon>Esociformes</taxon>
        <taxon>Umbridae</taxon>
        <taxon>Dallia</taxon>
    </lineage>
</organism>
<gene>
    <name evidence="1" type="ORF">DPEC_G00220810</name>
</gene>
<protein>
    <submittedName>
        <fullName evidence="1">Uncharacterized protein</fullName>
    </submittedName>
</protein>
<sequence>MSACNTFTEHVWKPGECKNCFKPKSQHCLAESSLKKSGPEISSQEQSQPHAGTRPNVILANSSQRGGAASSSVSARSSHFRPPVAKKPTIAVKPTMMLSCSSAGLDMEGNLQRPPDAGEPGKTSAFTVWTRNGMNRKRPGGPNNNEGEDVGGVIEGYGQRSRRTPSGNTNDNGLTDVLKEIAGLGSGPNPSSLSGSKDLFLGRISTSFQRSLERGLPASGCLAIGSSSGGVTQKRVSVSNSME</sequence>
<evidence type="ECO:0000313" key="2">
    <source>
        <dbReference type="Proteomes" id="UP001157502"/>
    </source>
</evidence>
<dbReference type="EMBL" id="CM055745">
    <property type="protein sequence ID" value="KAJ7998262.1"/>
    <property type="molecule type" value="Genomic_DNA"/>
</dbReference>
<accession>A0ACC2G3P5</accession>
<reference evidence="1" key="1">
    <citation type="submission" date="2021-05" db="EMBL/GenBank/DDBJ databases">
        <authorList>
            <person name="Pan Q."/>
            <person name="Jouanno E."/>
            <person name="Zahm M."/>
            <person name="Klopp C."/>
            <person name="Cabau C."/>
            <person name="Louis A."/>
            <person name="Berthelot C."/>
            <person name="Parey E."/>
            <person name="Roest Crollius H."/>
            <person name="Montfort J."/>
            <person name="Robinson-Rechavi M."/>
            <person name="Bouchez O."/>
            <person name="Lampietro C."/>
            <person name="Lopez Roques C."/>
            <person name="Donnadieu C."/>
            <person name="Postlethwait J."/>
            <person name="Bobe J."/>
            <person name="Dillon D."/>
            <person name="Chandos A."/>
            <person name="von Hippel F."/>
            <person name="Guiguen Y."/>
        </authorList>
    </citation>
    <scope>NUCLEOTIDE SEQUENCE</scope>
    <source>
        <strain evidence="1">YG-Jan2019</strain>
    </source>
</reference>
<proteinExistence type="predicted"/>
<dbReference type="Proteomes" id="UP001157502">
    <property type="component" value="Chromosome 18"/>
</dbReference>
<name>A0ACC2G3P5_DALPE</name>
<keyword evidence="2" id="KW-1185">Reference proteome</keyword>